<dbReference type="STRING" id="1121895.GCA_000378485_02148"/>
<dbReference type="InterPro" id="IPR050879">
    <property type="entry name" value="Acyltransferase_3"/>
</dbReference>
<reference evidence="3 4" key="1">
    <citation type="submission" date="2013-09" db="EMBL/GenBank/DDBJ databases">
        <authorList>
            <person name="Zeng Z."/>
            <person name="Chen C."/>
        </authorList>
    </citation>
    <scope>NUCLEOTIDE SEQUENCE [LARGE SCALE GENOMIC DNA]</scope>
    <source>
        <strain evidence="3 4">WB 3.3-2</strain>
    </source>
</reference>
<dbReference type="PANTHER" id="PTHR23028">
    <property type="entry name" value="ACETYLTRANSFERASE"/>
    <property type="match status" value="1"/>
</dbReference>
<dbReference type="InterPro" id="IPR002656">
    <property type="entry name" value="Acyl_transf_3_dom"/>
</dbReference>
<feature type="transmembrane region" description="Helical" evidence="1">
    <location>
        <begin position="132"/>
        <end position="153"/>
    </location>
</feature>
<dbReference type="PANTHER" id="PTHR23028:SF53">
    <property type="entry name" value="ACYL_TRANSF_3 DOMAIN-CONTAINING PROTEIN"/>
    <property type="match status" value="1"/>
</dbReference>
<feature type="transmembrane region" description="Helical" evidence="1">
    <location>
        <begin position="300"/>
        <end position="323"/>
    </location>
</feature>
<feature type="transmembrane region" description="Helical" evidence="1">
    <location>
        <begin position="71"/>
        <end position="91"/>
    </location>
</feature>
<name>A0A0A2M3N3_9FLAO</name>
<keyword evidence="4" id="KW-1185">Reference proteome</keyword>
<evidence type="ECO:0000313" key="3">
    <source>
        <dbReference type="EMBL" id="KGO87232.1"/>
    </source>
</evidence>
<feature type="transmembrane region" description="Helical" evidence="1">
    <location>
        <begin position="160"/>
        <end position="179"/>
    </location>
</feature>
<evidence type="ECO:0000259" key="2">
    <source>
        <dbReference type="Pfam" id="PF01757"/>
    </source>
</evidence>
<keyword evidence="1" id="KW-0472">Membrane</keyword>
<organism evidence="3 4">
    <name type="scientific">Flavobacterium rivuli WB 3.3-2 = DSM 21788</name>
    <dbReference type="NCBI Taxonomy" id="1121895"/>
    <lineage>
        <taxon>Bacteria</taxon>
        <taxon>Pseudomonadati</taxon>
        <taxon>Bacteroidota</taxon>
        <taxon>Flavobacteriia</taxon>
        <taxon>Flavobacteriales</taxon>
        <taxon>Flavobacteriaceae</taxon>
        <taxon>Flavobacterium</taxon>
    </lineage>
</organism>
<comment type="caution">
    <text evidence="3">The sequence shown here is derived from an EMBL/GenBank/DDBJ whole genome shotgun (WGS) entry which is preliminary data.</text>
</comment>
<evidence type="ECO:0000256" key="1">
    <source>
        <dbReference type="SAM" id="Phobius"/>
    </source>
</evidence>
<feature type="domain" description="Acyltransferase 3" evidence="2">
    <location>
        <begin position="8"/>
        <end position="320"/>
    </location>
</feature>
<sequence>MEQIYFRKDIEGLRGLCVLAIIFEHLGLLSGLSIDVFFLISGFLITGIVQRQREAGTFSLKSFYIRRIRRILPLPLFVNGIVLIAGILIMLPDDLENLAESVIATNFFSNNILQYLTLGSYWAADAGYKPLLHTWTLGIEEQFYLFYPVLLLFFKSRRSLFIGLLVLTFVSLILYFNAGTEMFRYYFPHTRFFELGAGGLASFAVNELKKANVIRLIAVFAMLALMFLGELLSIPFIYRCPLITIATVLFLLPTNTTPPRILIFILENRMVRSLGIISYSVYMWHQPILAFLRYSINPQITVTFIVCYLIVVIVLSIITYYTIEQTFRYKQNTSQFALFTFTGTLFLATTITSLIIYFNAGVVRPVPELDIRGSENVVRNAHALYNDSIYKLDKPFVKNGKRKILIVGHSFARDWANVLLQTKYKNSIQISYIYKLQLAKDAKERIQQADFIYFSPMHKKEFEMLSREFFIDMDKVKITGFKNFGVNNGVFYTKRGDYDYCSQKVALSHKYIRLNAAYKKEWGDKYIDLMGKVMANDGKVPVFTPNCKFISQDCKHFTRAGAKWYATLYNKLPELEK</sequence>
<dbReference type="GO" id="GO:0016747">
    <property type="term" value="F:acyltransferase activity, transferring groups other than amino-acyl groups"/>
    <property type="evidence" value="ECO:0007669"/>
    <property type="project" value="InterPro"/>
</dbReference>
<dbReference type="AlphaFoldDB" id="A0A0A2M3N3"/>
<proteinExistence type="predicted"/>
<dbReference type="GO" id="GO:0000271">
    <property type="term" value="P:polysaccharide biosynthetic process"/>
    <property type="evidence" value="ECO:0007669"/>
    <property type="project" value="TreeGrafter"/>
</dbReference>
<evidence type="ECO:0000313" key="4">
    <source>
        <dbReference type="Proteomes" id="UP000030152"/>
    </source>
</evidence>
<dbReference type="eggNOG" id="COG1835">
    <property type="taxonomic scope" value="Bacteria"/>
</dbReference>
<feature type="transmembrane region" description="Helical" evidence="1">
    <location>
        <begin position="34"/>
        <end position="50"/>
    </location>
</feature>
<feature type="transmembrane region" description="Helical" evidence="1">
    <location>
        <begin position="212"/>
        <end position="230"/>
    </location>
</feature>
<dbReference type="GO" id="GO:0016020">
    <property type="term" value="C:membrane"/>
    <property type="evidence" value="ECO:0007669"/>
    <property type="project" value="TreeGrafter"/>
</dbReference>
<keyword evidence="1" id="KW-1133">Transmembrane helix</keyword>
<dbReference type="Pfam" id="PF01757">
    <property type="entry name" value="Acyl_transf_3"/>
    <property type="match status" value="1"/>
</dbReference>
<protein>
    <recommendedName>
        <fullName evidence="2">Acyltransferase 3 domain-containing protein</fullName>
    </recommendedName>
</protein>
<dbReference type="Proteomes" id="UP000030152">
    <property type="component" value="Unassembled WGS sequence"/>
</dbReference>
<dbReference type="OrthoDB" id="290051at2"/>
<feature type="transmembrane region" description="Helical" evidence="1">
    <location>
        <begin position="236"/>
        <end position="253"/>
    </location>
</feature>
<keyword evidence="1" id="KW-0812">Transmembrane</keyword>
<dbReference type="EMBL" id="JRLX01000005">
    <property type="protein sequence ID" value="KGO87232.1"/>
    <property type="molecule type" value="Genomic_DNA"/>
</dbReference>
<feature type="transmembrane region" description="Helical" evidence="1">
    <location>
        <begin position="335"/>
        <end position="358"/>
    </location>
</feature>
<gene>
    <name evidence="3" type="ORF">Q765_06070</name>
</gene>
<accession>A0A0A2M3N3</accession>
<dbReference type="RefSeq" id="WP_020213306.1">
    <property type="nucleotide sequence ID" value="NZ_JRLX01000005.1"/>
</dbReference>